<organism evidence="2 3">
    <name type="scientific">Arachis hypogaea</name>
    <name type="common">Peanut</name>
    <dbReference type="NCBI Taxonomy" id="3818"/>
    <lineage>
        <taxon>Eukaryota</taxon>
        <taxon>Viridiplantae</taxon>
        <taxon>Streptophyta</taxon>
        <taxon>Embryophyta</taxon>
        <taxon>Tracheophyta</taxon>
        <taxon>Spermatophyta</taxon>
        <taxon>Magnoliopsida</taxon>
        <taxon>eudicotyledons</taxon>
        <taxon>Gunneridae</taxon>
        <taxon>Pentapetalae</taxon>
        <taxon>rosids</taxon>
        <taxon>fabids</taxon>
        <taxon>Fabales</taxon>
        <taxon>Fabaceae</taxon>
        <taxon>Papilionoideae</taxon>
        <taxon>50 kb inversion clade</taxon>
        <taxon>dalbergioids sensu lato</taxon>
        <taxon>Dalbergieae</taxon>
        <taxon>Pterocarpus clade</taxon>
        <taxon>Arachis</taxon>
    </lineage>
</organism>
<dbReference type="Pfam" id="PF10536">
    <property type="entry name" value="PMD"/>
    <property type="match status" value="2"/>
</dbReference>
<accession>A0A6B9V6L5</accession>
<evidence type="ECO:0000259" key="1">
    <source>
        <dbReference type="Pfam" id="PF10536"/>
    </source>
</evidence>
<dbReference type="InterPro" id="IPR019557">
    <property type="entry name" value="AminoTfrase-like_pln_mobile"/>
</dbReference>
<dbReference type="EMBL" id="CP031001">
    <property type="protein sequence ID" value="QHN77050.1"/>
    <property type="molecule type" value="Genomic_DNA"/>
</dbReference>
<reference evidence="2 3" key="1">
    <citation type="submission" date="2020-01" db="EMBL/GenBank/DDBJ databases">
        <title>Genome sequence of Arachis hypogaea, cultivar Shitouqi.</title>
        <authorList>
            <person name="Zhuang W."/>
            <person name="Chen H."/>
            <person name="Varshney R."/>
            <person name="Wang D."/>
            <person name="Ming R."/>
        </authorList>
    </citation>
    <scope>NUCLEOTIDE SEQUENCE [LARGE SCALE GENOMIC DNA]</scope>
    <source>
        <tissue evidence="2">Young leaf</tissue>
    </source>
</reference>
<feature type="domain" description="Aminotransferase-like plant mobile" evidence="1">
    <location>
        <begin position="59"/>
        <end position="179"/>
    </location>
</feature>
<dbReference type="PANTHER" id="PTHR46033">
    <property type="entry name" value="PROTEIN MAIN-LIKE 2"/>
    <property type="match status" value="1"/>
</dbReference>
<dbReference type="GO" id="GO:0010073">
    <property type="term" value="P:meristem maintenance"/>
    <property type="evidence" value="ECO:0007669"/>
    <property type="project" value="InterPro"/>
</dbReference>
<evidence type="ECO:0000313" key="2">
    <source>
        <dbReference type="EMBL" id="QHN77050.1"/>
    </source>
</evidence>
<gene>
    <name evidence="2" type="ORF">DS421_19g649300</name>
</gene>
<proteinExistence type="predicted"/>
<feature type="domain" description="Aminotransferase-like plant mobile" evidence="1">
    <location>
        <begin position="6"/>
        <end position="54"/>
    </location>
</feature>
<dbReference type="AlphaFoldDB" id="A0A6B9V6L5"/>
<protein>
    <recommendedName>
        <fullName evidence="1">Aminotransferase-like plant mobile domain-containing protein</fullName>
    </recommendedName>
</protein>
<dbReference type="PANTHER" id="PTHR46033:SF8">
    <property type="entry name" value="PROTEIN MAINTENANCE OF MERISTEMS-LIKE"/>
    <property type="match status" value="1"/>
</dbReference>
<evidence type="ECO:0000313" key="3">
    <source>
        <dbReference type="Proteomes" id="UP000464620"/>
    </source>
</evidence>
<dbReference type="InterPro" id="IPR044824">
    <property type="entry name" value="MAIN-like"/>
</dbReference>
<name>A0A6B9V6L5_ARAHY</name>
<dbReference type="Proteomes" id="UP000464620">
    <property type="component" value="Chromosome B09"/>
</dbReference>
<sequence length="218" mass="24891">MSHGPTIDALVERCRPETHTFHLPHGECTITLEDVAMIFGLRTHGLPVTGSTDHNTSGDKYGISVHWKYLPLLRDFSRIQKFSWGSACLAHMYQSLCRASRYDCKDIDGPMSLLLVWALLRMPSIGLLPMDTSFPLVRRWSDYQSAIEQYKNWTTADVRRRLDDLSPDGFVWDTYSPNRIAPHLIPFEINDDADLWSGIPLIGSEDNLAFIKTRQLNL</sequence>